<proteinExistence type="predicted"/>
<reference evidence="2 3" key="1">
    <citation type="submission" date="2020-07" db="EMBL/GenBank/DDBJ databases">
        <title>Exploring microbial biodiversity for novel pathways involved in the catabolism of aromatic compounds derived from lignin.</title>
        <authorList>
            <person name="Elkins J."/>
        </authorList>
    </citation>
    <scope>NUCLEOTIDE SEQUENCE [LARGE SCALE GENOMIC DNA]</scope>
    <source>
        <strain evidence="2 3">H2C3B</strain>
    </source>
</reference>
<gene>
    <name evidence="2" type="ORF">GGD41_003970</name>
</gene>
<organism evidence="2 3">
    <name type="scientific">Paraburkholderia bryophila</name>
    <dbReference type="NCBI Taxonomy" id="420952"/>
    <lineage>
        <taxon>Bacteria</taxon>
        <taxon>Pseudomonadati</taxon>
        <taxon>Pseudomonadota</taxon>
        <taxon>Betaproteobacteria</taxon>
        <taxon>Burkholderiales</taxon>
        <taxon>Burkholderiaceae</taxon>
        <taxon>Paraburkholderia</taxon>
    </lineage>
</organism>
<dbReference type="InterPro" id="IPR014922">
    <property type="entry name" value="YdhG-like"/>
</dbReference>
<protein>
    <submittedName>
        <fullName evidence="2">Uncharacterized protein YdeI (YjbR/CyaY-like superfamily)</fullName>
    </submittedName>
</protein>
<evidence type="ECO:0000259" key="1">
    <source>
        <dbReference type="Pfam" id="PF08818"/>
    </source>
</evidence>
<evidence type="ECO:0000313" key="2">
    <source>
        <dbReference type="EMBL" id="NYH16742.1"/>
    </source>
</evidence>
<dbReference type="AlphaFoldDB" id="A0A7Y9WA17"/>
<feature type="domain" description="YdhG-like" evidence="1">
    <location>
        <begin position="28"/>
        <end position="124"/>
    </location>
</feature>
<dbReference type="RefSeq" id="WP_218905314.1">
    <property type="nucleotide sequence ID" value="NZ_JACCAU010000001.1"/>
</dbReference>
<dbReference type="SUPFAM" id="SSF159888">
    <property type="entry name" value="YdhG-like"/>
    <property type="match status" value="1"/>
</dbReference>
<evidence type="ECO:0000313" key="3">
    <source>
        <dbReference type="Proteomes" id="UP000572540"/>
    </source>
</evidence>
<dbReference type="EMBL" id="JACCAU010000001">
    <property type="protein sequence ID" value="NYH16742.1"/>
    <property type="molecule type" value="Genomic_DNA"/>
</dbReference>
<comment type="caution">
    <text evidence="2">The sequence shown here is derived from an EMBL/GenBank/DDBJ whole genome shotgun (WGS) entry which is preliminary data.</text>
</comment>
<dbReference type="Pfam" id="PF13376">
    <property type="entry name" value="OmdA"/>
    <property type="match status" value="1"/>
</dbReference>
<name>A0A7Y9WA17_9BURK</name>
<sequence>MKEPDPMPTPKHNPKVDAYAEKAEDFAKPVFARLRALIHATCPEVIEEVKWGIPHFDYKGDMMCIFAAYKKHCSFTFYKDALMGDARLKANAGIPAAKRFMGKLTSVADLPPDRELKSWIKESMALNEQGLKLPVRESRTPKEVGMPAAFAEKLQANPKIQKIFESKSASFQKEYNVWIGDAKTEATRDKRIEEAIAWIAEGKGRFWKYAK</sequence>
<dbReference type="Pfam" id="PF08818">
    <property type="entry name" value="DUF1801"/>
    <property type="match status" value="1"/>
</dbReference>
<dbReference type="Proteomes" id="UP000572540">
    <property type="component" value="Unassembled WGS sequence"/>
</dbReference>
<accession>A0A7Y9WA17</accession>
<dbReference type="Gene3D" id="3.90.1150.200">
    <property type="match status" value="1"/>
</dbReference>